<proteinExistence type="predicted"/>
<dbReference type="GeneID" id="31758879"/>
<dbReference type="EMBL" id="AM260522">
    <property type="protein sequence ID" value="CAK00335.1"/>
    <property type="molecule type" value="Genomic_DNA"/>
</dbReference>
<dbReference type="STRING" id="382638.Hac_1627"/>
<keyword evidence="1" id="KW-0812">Transmembrane</keyword>
<protein>
    <submittedName>
        <fullName evidence="2">Uncharacterized protein</fullName>
    </submittedName>
</protein>
<feature type="transmembrane region" description="Helical" evidence="1">
    <location>
        <begin position="12"/>
        <end position="33"/>
    </location>
</feature>
<gene>
    <name evidence="2" type="primary">Hac prophage II orf23</name>
    <name evidence="2" type="ordered locus">Hac_1627</name>
</gene>
<reference evidence="2 3" key="1">
    <citation type="journal article" date="2006" name="PLoS Genet.">
        <title>Who ate whom? Adaptive Helicobacter genomic changes that accompanied a host jump from early humans to large felines.</title>
        <authorList>
            <person name="Eppinger M."/>
            <person name="Baar C."/>
            <person name="Linz B."/>
            <person name="Raddatz G."/>
            <person name="Lanz C."/>
            <person name="Keller H."/>
            <person name="Morelli G."/>
            <person name="Gressmann H."/>
            <person name="Achtman M."/>
            <person name="Schuster S.C."/>
        </authorList>
    </citation>
    <scope>NUCLEOTIDE SEQUENCE [LARGE SCALE GENOMIC DNA]</scope>
    <source>
        <strain evidence="2 3">Sheeba</strain>
    </source>
</reference>
<accession>Q17VJ1</accession>
<sequence>MWDEKILKIMPAVLFLFCILQTFELGLTILDMYKTEKLEKEVRNNLETLESINETLHDLIHAQGMKK</sequence>
<dbReference type="KEGG" id="hac:Hac_1627"/>
<dbReference type="Proteomes" id="UP000000775">
    <property type="component" value="Chromosome"/>
</dbReference>
<organism evidence="2 3">
    <name type="scientific">Helicobacter acinonychis (strain Sheeba)</name>
    <dbReference type="NCBI Taxonomy" id="382638"/>
    <lineage>
        <taxon>Bacteria</taxon>
        <taxon>Pseudomonadati</taxon>
        <taxon>Campylobacterota</taxon>
        <taxon>Epsilonproteobacteria</taxon>
        <taxon>Campylobacterales</taxon>
        <taxon>Helicobacteraceae</taxon>
        <taxon>Helicobacter</taxon>
    </lineage>
</organism>
<keyword evidence="3" id="KW-1185">Reference proteome</keyword>
<evidence type="ECO:0000313" key="2">
    <source>
        <dbReference type="EMBL" id="CAK00335.1"/>
    </source>
</evidence>
<keyword evidence="1" id="KW-1133">Transmembrane helix</keyword>
<name>Q17VJ1_HELAH</name>
<evidence type="ECO:0000256" key="1">
    <source>
        <dbReference type="SAM" id="Phobius"/>
    </source>
</evidence>
<keyword evidence="1" id="KW-0472">Membrane</keyword>
<dbReference type="BioCyc" id="HACI382638:HAC_RS06900-MONOMER"/>
<dbReference type="RefSeq" id="WP_011578418.1">
    <property type="nucleotide sequence ID" value="NC_008229.1"/>
</dbReference>
<dbReference type="HOGENOM" id="CLU_2716873_0_0_7"/>
<evidence type="ECO:0000313" key="3">
    <source>
        <dbReference type="Proteomes" id="UP000000775"/>
    </source>
</evidence>
<dbReference type="AlphaFoldDB" id="Q17VJ1"/>